<keyword evidence="2" id="KW-1185">Reference proteome</keyword>
<sequence>MENMTKMCNQKIEMKLIEFEKACTISFSKRKLVYPKKQISLQLETEQMLVLHYFHQVKNHVLMIPQMIVNVIILMSNQITTSRLTHGGAEVDNEVSDGEA</sequence>
<dbReference type="Proteomes" id="UP000824120">
    <property type="component" value="Chromosome 6"/>
</dbReference>
<reference evidence="1 2" key="1">
    <citation type="submission" date="2020-09" db="EMBL/GenBank/DDBJ databases">
        <title>De no assembly of potato wild relative species, Solanum commersonii.</title>
        <authorList>
            <person name="Cho K."/>
        </authorList>
    </citation>
    <scope>NUCLEOTIDE SEQUENCE [LARGE SCALE GENOMIC DNA]</scope>
    <source>
        <strain evidence="1">LZ3.2</strain>
        <tissue evidence="1">Leaf</tissue>
    </source>
</reference>
<dbReference type="AlphaFoldDB" id="A0A9J5YFD5"/>
<organism evidence="1 2">
    <name type="scientific">Solanum commersonii</name>
    <name type="common">Commerson's wild potato</name>
    <name type="synonym">Commerson's nightshade</name>
    <dbReference type="NCBI Taxonomy" id="4109"/>
    <lineage>
        <taxon>Eukaryota</taxon>
        <taxon>Viridiplantae</taxon>
        <taxon>Streptophyta</taxon>
        <taxon>Embryophyta</taxon>
        <taxon>Tracheophyta</taxon>
        <taxon>Spermatophyta</taxon>
        <taxon>Magnoliopsida</taxon>
        <taxon>eudicotyledons</taxon>
        <taxon>Gunneridae</taxon>
        <taxon>Pentapetalae</taxon>
        <taxon>asterids</taxon>
        <taxon>lamiids</taxon>
        <taxon>Solanales</taxon>
        <taxon>Solanaceae</taxon>
        <taxon>Solanoideae</taxon>
        <taxon>Solaneae</taxon>
        <taxon>Solanum</taxon>
    </lineage>
</organism>
<name>A0A9J5YFD5_SOLCO</name>
<accession>A0A9J5YFD5</accession>
<evidence type="ECO:0000313" key="2">
    <source>
        <dbReference type="Proteomes" id="UP000824120"/>
    </source>
</evidence>
<comment type="caution">
    <text evidence="1">The sequence shown here is derived from an EMBL/GenBank/DDBJ whole genome shotgun (WGS) entry which is preliminary data.</text>
</comment>
<evidence type="ECO:0000313" key="1">
    <source>
        <dbReference type="EMBL" id="KAG5598954.1"/>
    </source>
</evidence>
<gene>
    <name evidence="1" type="ORF">H5410_030324</name>
</gene>
<dbReference type="EMBL" id="JACXVP010000006">
    <property type="protein sequence ID" value="KAG5598954.1"/>
    <property type="molecule type" value="Genomic_DNA"/>
</dbReference>
<protein>
    <submittedName>
        <fullName evidence="1">Uncharacterized protein</fullName>
    </submittedName>
</protein>
<proteinExistence type="predicted"/>